<evidence type="ECO:0008006" key="5">
    <source>
        <dbReference type="Google" id="ProtNLM"/>
    </source>
</evidence>
<organism evidence="3 4">
    <name type="scientific">Vanilla planifolia</name>
    <name type="common">Vanilla</name>
    <dbReference type="NCBI Taxonomy" id="51239"/>
    <lineage>
        <taxon>Eukaryota</taxon>
        <taxon>Viridiplantae</taxon>
        <taxon>Streptophyta</taxon>
        <taxon>Embryophyta</taxon>
        <taxon>Tracheophyta</taxon>
        <taxon>Spermatophyta</taxon>
        <taxon>Magnoliopsida</taxon>
        <taxon>Liliopsida</taxon>
        <taxon>Asparagales</taxon>
        <taxon>Orchidaceae</taxon>
        <taxon>Vanilloideae</taxon>
        <taxon>Vanilleae</taxon>
        <taxon>Vanilla</taxon>
    </lineage>
</organism>
<dbReference type="PANTHER" id="PTHR43215:SF13">
    <property type="entry name" value="PROTEIN TIC 100"/>
    <property type="match status" value="1"/>
</dbReference>
<dbReference type="EMBL" id="JADCNM010000005">
    <property type="protein sequence ID" value="KAG0483185.1"/>
    <property type="molecule type" value="Genomic_DNA"/>
</dbReference>
<feature type="compositionally biased region" description="Polar residues" evidence="2">
    <location>
        <begin position="536"/>
        <end position="546"/>
    </location>
</feature>
<evidence type="ECO:0000256" key="2">
    <source>
        <dbReference type="SAM" id="MobiDB-lite"/>
    </source>
</evidence>
<gene>
    <name evidence="3" type="ORF">HPP92_011269</name>
</gene>
<dbReference type="Gene3D" id="2.20.110.10">
    <property type="entry name" value="Histone H3 K4-specific methyltransferase SET7/9 N-terminal domain"/>
    <property type="match status" value="1"/>
</dbReference>
<dbReference type="InterPro" id="IPR003409">
    <property type="entry name" value="MORN"/>
</dbReference>
<name>A0A835R0J1_VANPL</name>
<keyword evidence="1" id="KW-0677">Repeat</keyword>
<dbReference type="AlphaFoldDB" id="A0A835R0J1"/>
<dbReference type="GO" id="GO:0016020">
    <property type="term" value="C:membrane"/>
    <property type="evidence" value="ECO:0007669"/>
    <property type="project" value="UniProtKB-ARBA"/>
</dbReference>
<evidence type="ECO:0000313" key="4">
    <source>
        <dbReference type="Proteomes" id="UP000639772"/>
    </source>
</evidence>
<dbReference type="OrthoDB" id="423343at2759"/>
<evidence type="ECO:0000313" key="3">
    <source>
        <dbReference type="EMBL" id="KAG0483185.1"/>
    </source>
</evidence>
<dbReference type="PANTHER" id="PTHR43215">
    <property type="entry name" value="RADIAL SPOKE HEAD 1 HOMOLOG"/>
    <property type="match status" value="1"/>
</dbReference>
<protein>
    <recommendedName>
        <fullName evidence="5">MORN repeat-containing protein</fullName>
    </recommendedName>
</protein>
<evidence type="ECO:0000256" key="1">
    <source>
        <dbReference type="ARBA" id="ARBA00022737"/>
    </source>
</evidence>
<dbReference type="SMART" id="SM00698">
    <property type="entry name" value="MORN"/>
    <property type="match status" value="2"/>
</dbReference>
<sequence>MWATEKDWKAIQEQVEEDKKDPSIAPFYLPYRRPFPVIPNNHFDISNPKSVIEELDRIEEVLKWVSYVFNDGSTYEGTVWDDSAHGKGVYVAEKGLVRYEGEWLHNEMEGHGVLEADIPDVQPVPGSMLETKMRKKGRIITRDFMDPEDRSWLEMDIEDTLYFVGGNREIPFYENDEWVEIYGEKPEKGRYRYAGQWKHGRMHGCGVLEVNERMIYGRFYFGQHLEDSSGCDSDVSALHAGIAEVAAAKARMFINKPDGMVREERGPYGDPQHPYFYLDDDAWMAPGFINQFYDVPDSWRTYVEEVDQERQMWLNSFYKAPLRIPMPAELEHWWSKDPDDAEFILINQEPEPDPQDPSKLIYREDPLILHTPSGRLINYVEDEKYGLRLFWQPHLKEDEDVDPDKAVFLPLGFDEFYGRAPPSEKKPPFFPGLLMSAGAAVRLVLERLDRWVEEKKKAGETRRGLIEKELEYIEAEICMEEALEDLEMELKMQEEEEEAKEISKMSEPTDRAKVPKAGEDELEDSEDEDDEGEPTSFGSIGDQSTEGESKPGRSPFSSLSVSLASLGWASMLPCKLQNSFSLMRQVSTLNHHSSSCRTVGIPSKPLLQPKLRAMHRQPKGYYRTRSCHDAQLSSLARLLSSQLICKNSKINTGTGRLGLQQHTNVLSLCVPLSDTSLMD</sequence>
<comment type="caution">
    <text evidence="3">The sequence shown here is derived from an EMBL/GenBank/DDBJ whole genome shotgun (WGS) entry which is preliminary data.</text>
</comment>
<dbReference type="SUPFAM" id="SSF82185">
    <property type="entry name" value="Histone H3 K4-specific methyltransferase SET7/9 N-terminal domain"/>
    <property type="match status" value="1"/>
</dbReference>
<feature type="compositionally biased region" description="Basic and acidic residues" evidence="2">
    <location>
        <begin position="500"/>
        <end position="519"/>
    </location>
</feature>
<feature type="region of interest" description="Disordered" evidence="2">
    <location>
        <begin position="492"/>
        <end position="556"/>
    </location>
</feature>
<accession>A0A835R0J1</accession>
<dbReference type="Pfam" id="PF02493">
    <property type="entry name" value="MORN"/>
    <property type="match status" value="3"/>
</dbReference>
<reference evidence="3 4" key="1">
    <citation type="journal article" date="2020" name="Nat. Food">
        <title>A phased Vanilla planifolia genome enables genetic improvement of flavour and production.</title>
        <authorList>
            <person name="Hasing T."/>
            <person name="Tang H."/>
            <person name="Brym M."/>
            <person name="Khazi F."/>
            <person name="Huang T."/>
            <person name="Chambers A.H."/>
        </authorList>
    </citation>
    <scope>NUCLEOTIDE SEQUENCE [LARGE SCALE GENOMIC DNA]</scope>
    <source>
        <tissue evidence="3">Leaf</tissue>
    </source>
</reference>
<proteinExistence type="predicted"/>
<dbReference type="Proteomes" id="UP000639772">
    <property type="component" value="Unassembled WGS sequence"/>
</dbReference>
<feature type="compositionally biased region" description="Acidic residues" evidence="2">
    <location>
        <begin position="520"/>
        <end position="533"/>
    </location>
</feature>